<evidence type="ECO:0000313" key="1">
    <source>
        <dbReference type="EMBL" id="MDN3568441.1"/>
    </source>
</evidence>
<evidence type="ECO:0000313" key="2">
    <source>
        <dbReference type="Proteomes" id="UP001529369"/>
    </source>
</evidence>
<dbReference type="Proteomes" id="UP001529369">
    <property type="component" value="Unassembled WGS sequence"/>
</dbReference>
<protein>
    <recommendedName>
        <fullName evidence="3">IS110 family transposase</fullName>
    </recommendedName>
</protein>
<dbReference type="RefSeq" id="WP_290320552.1">
    <property type="nucleotide sequence ID" value="NZ_JAUFPN010000233.1"/>
</dbReference>
<gene>
    <name evidence="1" type="ORF">QWZ14_29030</name>
</gene>
<proteinExistence type="predicted"/>
<evidence type="ECO:0008006" key="3">
    <source>
        <dbReference type="Google" id="ProtNLM"/>
    </source>
</evidence>
<organism evidence="1 2">
    <name type="scientific">Paeniroseomonas aquatica</name>
    <dbReference type="NCBI Taxonomy" id="373043"/>
    <lineage>
        <taxon>Bacteria</taxon>
        <taxon>Pseudomonadati</taxon>
        <taxon>Pseudomonadota</taxon>
        <taxon>Alphaproteobacteria</taxon>
        <taxon>Acetobacterales</taxon>
        <taxon>Acetobacteraceae</taxon>
        <taxon>Paeniroseomonas</taxon>
    </lineage>
</organism>
<reference evidence="2" key="1">
    <citation type="journal article" date="2019" name="Int. J. Syst. Evol. Microbiol.">
        <title>The Global Catalogue of Microorganisms (GCM) 10K type strain sequencing project: providing services to taxonomists for standard genome sequencing and annotation.</title>
        <authorList>
            <consortium name="The Broad Institute Genomics Platform"/>
            <consortium name="The Broad Institute Genome Sequencing Center for Infectious Disease"/>
            <person name="Wu L."/>
            <person name="Ma J."/>
        </authorList>
    </citation>
    <scope>NUCLEOTIDE SEQUENCE [LARGE SCALE GENOMIC DNA]</scope>
    <source>
        <strain evidence="2">CECT 7131</strain>
    </source>
</reference>
<accession>A0ABT8AG36</accession>
<comment type="caution">
    <text evidence="1">The sequence shown here is derived from an EMBL/GenBank/DDBJ whole genome shotgun (WGS) entry which is preliminary data.</text>
</comment>
<dbReference type="EMBL" id="JAUFPN010000233">
    <property type="protein sequence ID" value="MDN3568441.1"/>
    <property type="molecule type" value="Genomic_DNA"/>
</dbReference>
<keyword evidence="2" id="KW-1185">Reference proteome</keyword>
<sequence>MNIVEGSTGPFVIGGVDTHKDLHVAAVVDNHNRLLGSQSFATTRHGYKRRIQHP</sequence>
<name>A0ABT8AG36_9PROT</name>